<dbReference type="Proteomes" id="UP001460270">
    <property type="component" value="Unassembled WGS sequence"/>
</dbReference>
<reference evidence="4" key="1">
    <citation type="submission" date="2024-04" db="EMBL/GenBank/DDBJ databases">
        <title>Salinicola lusitanus LLJ914,a marine bacterium isolated from the Okinawa Trough.</title>
        <authorList>
            <person name="Li J."/>
        </authorList>
    </citation>
    <scope>NUCLEOTIDE SEQUENCE [LARGE SCALE GENOMIC DNA]</scope>
</reference>
<dbReference type="InterPro" id="IPR008014">
    <property type="entry name" value="GSK3-bd"/>
</dbReference>
<protein>
    <recommendedName>
        <fullName evidence="5">GSK-3-binding protein</fullName>
    </recommendedName>
</protein>
<dbReference type="AlphaFoldDB" id="A0AAW0Q1X4"/>
<evidence type="ECO:0000313" key="4">
    <source>
        <dbReference type="Proteomes" id="UP001460270"/>
    </source>
</evidence>
<feature type="region of interest" description="Disordered" evidence="2">
    <location>
        <begin position="124"/>
        <end position="160"/>
    </location>
</feature>
<feature type="region of interest" description="Disordered" evidence="2">
    <location>
        <begin position="1"/>
        <end position="23"/>
    </location>
</feature>
<gene>
    <name evidence="3" type="ORF">WMY93_000248</name>
</gene>
<dbReference type="EMBL" id="JBBPFD010000001">
    <property type="protein sequence ID" value="KAK7944520.1"/>
    <property type="molecule type" value="Genomic_DNA"/>
</dbReference>
<keyword evidence="4" id="KW-1185">Reference proteome</keyword>
<comment type="similarity">
    <text evidence="1">Belongs to the GSK-3-binding protein family.</text>
</comment>
<dbReference type="GO" id="GO:0005737">
    <property type="term" value="C:cytoplasm"/>
    <property type="evidence" value="ECO:0007669"/>
    <property type="project" value="TreeGrafter"/>
</dbReference>
<sequence length="209" mass="22968">MGQRAEGDGPSARGSAVPHVEKREVNPSLRPLFTNRFGFSVLGCAQRFIHPARTRPPRSKFSSGPENMPCRKENYIFLEQSVTVDSKEVDALVTKIGEALQLHNNNNNGTAHHHHLHHGITASATAGAGGKQSSPGTPSRQQQSKSLPHPELRRPRLGQIRPWSKKRLAVEEDDPHTLLQELILSGNLIKEAVRRLQFSAGDCADNVSC</sequence>
<evidence type="ECO:0000313" key="3">
    <source>
        <dbReference type="EMBL" id="KAK7944520.1"/>
    </source>
</evidence>
<dbReference type="PANTHER" id="PTHR35154">
    <property type="entry name" value="GBP PROTEIN"/>
    <property type="match status" value="1"/>
</dbReference>
<accession>A0AAW0Q1X4</accession>
<dbReference type="Pfam" id="PF05350">
    <property type="entry name" value="GSK-3_bind"/>
    <property type="match status" value="2"/>
</dbReference>
<evidence type="ECO:0008006" key="5">
    <source>
        <dbReference type="Google" id="ProtNLM"/>
    </source>
</evidence>
<proteinExistence type="inferred from homology"/>
<evidence type="ECO:0000256" key="1">
    <source>
        <dbReference type="ARBA" id="ARBA00010422"/>
    </source>
</evidence>
<comment type="caution">
    <text evidence="3">The sequence shown here is derived from an EMBL/GenBank/DDBJ whole genome shotgun (WGS) entry which is preliminary data.</text>
</comment>
<organism evidence="3 4">
    <name type="scientific">Mugilogobius chulae</name>
    <name type="common">yellowstripe goby</name>
    <dbReference type="NCBI Taxonomy" id="88201"/>
    <lineage>
        <taxon>Eukaryota</taxon>
        <taxon>Metazoa</taxon>
        <taxon>Chordata</taxon>
        <taxon>Craniata</taxon>
        <taxon>Vertebrata</taxon>
        <taxon>Euteleostomi</taxon>
        <taxon>Actinopterygii</taxon>
        <taxon>Neopterygii</taxon>
        <taxon>Teleostei</taxon>
        <taxon>Neoteleostei</taxon>
        <taxon>Acanthomorphata</taxon>
        <taxon>Gobiaria</taxon>
        <taxon>Gobiiformes</taxon>
        <taxon>Gobioidei</taxon>
        <taxon>Gobiidae</taxon>
        <taxon>Gobionellinae</taxon>
        <taxon>Mugilogobius</taxon>
    </lineage>
</organism>
<evidence type="ECO:0000256" key="2">
    <source>
        <dbReference type="SAM" id="MobiDB-lite"/>
    </source>
</evidence>
<dbReference type="PANTHER" id="PTHR35154:SF3">
    <property type="entry name" value="GBP PROTEIN"/>
    <property type="match status" value="1"/>
</dbReference>
<name>A0AAW0Q1X4_9GOBI</name>
<feature type="compositionally biased region" description="Polar residues" evidence="2">
    <location>
        <begin position="131"/>
        <end position="146"/>
    </location>
</feature>